<dbReference type="RefSeq" id="WP_088908194.1">
    <property type="nucleotide sequence ID" value="NZ_CP018145.1"/>
</dbReference>
<accession>A0A220MH86</accession>
<evidence type="ECO:0000259" key="1">
    <source>
        <dbReference type="PROSITE" id="PS50943"/>
    </source>
</evidence>
<dbReference type="InterPro" id="IPR001387">
    <property type="entry name" value="Cro/C1-type_HTH"/>
</dbReference>
<dbReference type="AlphaFoldDB" id="A0A220MH86"/>
<organism evidence="2 3">
    <name type="scientific">Brevibacillus formosus</name>
    <dbReference type="NCBI Taxonomy" id="54913"/>
    <lineage>
        <taxon>Bacteria</taxon>
        <taxon>Bacillati</taxon>
        <taxon>Bacillota</taxon>
        <taxon>Bacilli</taxon>
        <taxon>Bacillales</taxon>
        <taxon>Paenibacillaceae</taxon>
        <taxon>Brevibacillus</taxon>
    </lineage>
</organism>
<evidence type="ECO:0000313" key="3">
    <source>
        <dbReference type="Proteomes" id="UP000197781"/>
    </source>
</evidence>
<gene>
    <name evidence="2" type="ORF">BP422_13305</name>
</gene>
<protein>
    <recommendedName>
        <fullName evidence="1">HTH cro/C1-type domain-containing protein</fullName>
    </recommendedName>
</protein>
<sequence>MANANVLEKYRKKKKLTVKELTDKMDKTPGWYSKIKCGHFVLPSYHLPKMASILGVKPEVLAKEYFSEHELEESSSCENDQQPA</sequence>
<dbReference type="CDD" id="cd00093">
    <property type="entry name" value="HTH_XRE"/>
    <property type="match status" value="1"/>
</dbReference>
<dbReference type="SUPFAM" id="SSF47413">
    <property type="entry name" value="lambda repressor-like DNA-binding domains"/>
    <property type="match status" value="1"/>
</dbReference>
<dbReference type="Proteomes" id="UP000197781">
    <property type="component" value="Chromosome"/>
</dbReference>
<feature type="domain" description="HTH cro/C1-type" evidence="1">
    <location>
        <begin position="7"/>
        <end position="61"/>
    </location>
</feature>
<dbReference type="EMBL" id="CP018145">
    <property type="protein sequence ID" value="ASJ54446.1"/>
    <property type="molecule type" value="Genomic_DNA"/>
</dbReference>
<name>A0A220MH86_9BACL</name>
<proteinExistence type="predicted"/>
<dbReference type="InterPro" id="IPR010982">
    <property type="entry name" value="Lambda_DNA-bd_dom_sf"/>
</dbReference>
<reference evidence="2 3" key="1">
    <citation type="submission" date="2016-11" db="EMBL/GenBank/DDBJ databases">
        <authorList>
            <person name="Jaros S."/>
            <person name="Januszkiewicz K."/>
            <person name="Wedrychowicz H."/>
        </authorList>
    </citation>
    <scope>NUCLEOTIDE SEQUENCE [LARGE SCALE GENOMIC DNA]</scope>
    <source>
        <strain evidence="2 3">NF2</strain>
    </source>
</reference>
<dbReference type="Gene3D" id="1.10.260.40">
    <property type="entry name" value="lambda repressor-like DNA-binding domains"/>
    <property type="match status" value="1"/>
</dbReference>
<dbReference type="SMART" id="SM00530">
    <property type="entry name" value="HTH_XRE"/>
    <property type="match status" value="1"/>
</dbReference>
<dbReference type="KEGG" id="bfm:BP422_13305"/>
<dbReference type="PROSITE" id="PS50943">
    <property type="entry name" value="HTH_CROC1"/>
    <property type="match status" value="1"/>
</dbReference>
<evidence type="ECO:0000313" key="2">
    <source>
        <dbReference type="EMBL" id="ASJ54446.1"/>
    </source>
</evidence>
<dbReference type="GO" id="GO:0003677">
    <property type="term" value="F:DNA binding"/>
    <property type="evidence" value="ECO:0007669"/>
    <property type="project" value="InterPro"/>
</dbReference>